<dbReference type="PANTHER" id="PTHR31973:SF195">
    <property type="entry name" value="MUDR FAMILY TRANSPOSASE"/>
    <property type="match status" value="1"/>
</dbReference>
<sequence length="285" mass="31848">MPAAEEAYHVEEVPITIDWNTVDISDRTDLIIAPMSDIQVATMFGIPVDEKDKEKEKDEAADDGNRQSRTAAFYVDIDSELMHDVAVEVGDGHADELICVYDKENPVIEVAKVDKRCPGSVVEIDTEVTPDGKVYFSKFFMALKACIDGFKEGCRPYLSIDSSFLTSKWNGQLAACNALDGHNWMYPVAIGLFQSETEASWTWFMMQLKRSIGQVSPLEVHTDACKGLQNAVKNIFPMLSRGSALVIKFRGDAFGCLWPATRAYKLSTHEYHLNKIKEASTEFGR</sequence>
<keyword evidence="3" id="KW-1185">Reference proteome</keyword>
<accession>A0AAD8VJH1</accession>
<reference evidence="2" key="1">
    <citation type="submission" date="2023-07" db="EMBL/GenBank/DDBJ databases">
        <title>A chromosome-level genome assembly of Lolium multiflorum.</title>
        <authorList>
            <person name="Chen Y."/>
            <person name="Copetti D."/>
            <person name="Kolliker R."/>
            <person name="Studer B."/>
        </authorList>
    </citation>
    <scope>NUCLEOTIDE SEQUENCE</scope>
    <source>
        <strain evidence="2">02402/16</strain>
        <tissue evidence="2">Leaf</tissue>
    </source>
</reference>
<evidence type="ECO:0000259" key="1">
    <source>
        <dbReference type="Pfam" id="PF10551"/>
    </source>
</evidence>
<dbReference type="PANTHER" id="PTHR31973">
    <property type="entry name" value="POLYPROTEIN, PUTATIVE-RELATED"/>
    <property type="match status" value="1"/>
</dbReference>
<gene>
    <name evidence="2" type="ORF">QYE76_031179</name>
</gene>
<dbReference type="Pfam" id="PF10551">
    <property type="entry name" value="MULE"/>
    <property type="match status" value="1"/>
</dbReference>
<dbReference type="Proteomes" id="UP001231189">
    <property type="component" value="Unassembled WGS sequence"/>
</dbReference>
<name>A0AAD8VJH1_LOLMU</name>
<comment type="caution">
    <text evidence="2">The sequence shown here is derived from an EMBL/GenBank/DDBJ whole genome shotgun (WGS) entry which is preliminary data.</text>
</comment>
<dbReference type="EMBL" id="JAUUTY010000007">
    <property type="protein sequence ID" value="KAK1607506.1"/>
    <property type="molecule type" value="Genomic_DNA"/>
</dbReference>
<dbReference type="InterPro" id="IPR018289">
    <property type="entry name" value="MULE_transposase_dom"/>
</dbReference>
<protein>
    <recommendedName>
        <fullName evidence="1">MULE transposase domain-containing protein</fullName>
    </recommendedName>
</protein>
<evidence type="ECO:0000313" key="3">
    <source>
        <dbReference type="Proteomes" id="UP001231189"/>
    </source>
</evidence>
<dbReference type="AlphaFoldDB" id="A0AAD8VJH1"/>
<feature type="domain" description="MULE transposase" evidence="1">
    <location>
        <begin position="158"/>
        <end position="238"/>
    </location>
</feature>
<organism evidence="2 3">
    <name type="scientific">Lolium multiflorum</name>
    <name type="common">Italian ryegrass</name>
    <name type="synonym">Lolium perenne subsp. multiflorum</name>
    <dbReference type="NCBI Taxonomy" id="4521"/>
    <lineage>
        <taxon>Eukaryota</taxon>
        <taxon>Viridiplantae</taxon>
        <taxon>Streptophyta</taxon>
        <taxon>Embryophyta</taxon>
        <taxon>Tracheophyta</taxon>
        <taxon>Spermatophyta</taxon>
        <taxon>Magnoliopsida</taxon>
        <taxon>Liliopsida</taxon>
        <taxon>Poales</taxon>
        <taxon>Poaceae</taxon>
        <taxon>BOP clade</taxon>
        <taxon>Pooideae</taxon>
        <taxon>Poodae</taxon>
        <taxon>Poeae</taxon>
        <taxon>Poeae Chloroplast Group 2 (Poeae type)</taxon>
        <taxon>Loliodinae</taxon>
        <taxon>Loliinae</taxon>
        <taxon>Lolium</taxon>
    </lineage>
</organism>
<proteinExistence type="predicted"/>
<evidence type="ECO:0000313" key="2">
    <source>
        <dbReference type="EMBL" id="KAK1607506.1"/>
    </source>
</evidence>